<dbReference type="OrthoDB" id="3577451at2"/>
<accession>A0A511D3V1</accession>
<organism evidence="2 3">
    <name type="scientific">Pseudonocardia asaccharolytica DSM 44247 = NBRC 16224</name>
    <dbReference type="NCBI Taxonomy" id="1123024"/>
    <lineage>
        <taxon>Bacteria</taxon>
        <taxon>Bacillati</taxon>
        <taxon>Actinomycetota</taxon>
        <taxon>Actinomycetes</taxon>
        <taxon>Pseudonocardiales</taxon>
        <taxon>Pseudonocardiaceae</taxon>
        <taxon>Pseudonocardia</taxon>
    </lineage>
</organism>
<evidence type="ECO:0000313" key="2">
    <source>
        <dbReference type="EMBL" id="GEL19466.1"/>
    </source>
</evidence>
<evidence type="ECO:0000313" key="3">
    <source>
        <dbReference type="Proteomes" id="UP000321328"/>
    </source>
</evidence>
<evidence type="ECO:0000256" key="1">
    <source>
        <dbReference type="SAM" id="MobiDB-lite"/>
    </source>
</evidence>
<dbReference type="EMBL" id="BJVI01000038">
    <property type="protein sequence ID" value="GEL19466.1"/>
    <property type="molecule type" value="Genomic_DNA"/>
</dbReference>
<dbReference type="STRING" id="1123024.GCA_000423625_01398"/>
<sequence length="223" mass="22065">MRRLAVWVGCVAVALLVAWYAGGRFAPAAPQPAAGSVRLGPDPGEPVAGYLARLPAQLPAPGSSAPALVQLTAEVTTAEAAALAGGLRAESVVLRVPLPRVQTALHFEALDPGGALPQALDIARQRAAHAAAADAARLPGRAGAIAAAAHAALTAPGCACVLALVVEGDRAALAALAAQPEVRAVQAAPAGTTPAELALAPLLPEQTERADPPPDDGPVPGAR</sequence>
<comment type="caution">
    <text evidence="2">The sequence shown here is derived from an EMBL/GenBank/DDBJ whole genome shotgun (WGS) entry which is preliminary data.</text>
</comment>
<dbReference type="RefSeq" id="WP_028929426.1">
    <property type="nucleotide sequence ID" value="NZ_AUII01000004.1"/>
</dbReference>
<gene>
    <name evidence="2" type="ORF">PA7_33030</name>
</gene>
<dbReference type="AlphaFoldDB" id="A0A511D3V1"/>
<keyword evidence="3" id="KW-1185">Reference proteome</keyword>
<name>A0A511D3V1_9PSEU</name>
<proteinExistence type="predicted"/>
<feature type="region of interest" description="Disordered" evidence="1">
    <location>
        <begin position="196"/>
        <end position="223"/>
    </location>
</feature>
<reference evidence="2 3" key="1">
    <citation type="submission" date="2019-07" db="EMBL/GenBank/DDBJ databases">
        <title>Whole genome shotgun sequence of Pseudonocardia asaccharolytica NBRC 16224.</title>
        <authorList>
            <person name="Hosoyama A."/>
            <person name="Uohara A."/>
            <person name="Ohji S."/>
            <person name="Ichikawa N."/>
        </authorList>
    </citation>
    <scope>NUCLEOTIDE SEQUENCE [LARGE SCALE GENOMIC DNA]</scope>
    <source>
        <strain evidence="2 3">NBRC 16224</strain>
    </source>
</reference>
<feature type="compositionally biased region" description="Low complexity" evidence="1">
    <location>
        <begin position="196"/>
        <end position="205"/>
    </location>
</feature>
<protein>
    <submittedName>
        <fullName evidence="2">Uncharacterized protein</fullName>
    </submittedName>
</protein>
<dbReference type="Proteomes" id="UP000321328">
    <property type="component" value="Unassembled WGS sequence"/>
</dbReference>